<dbReference type="RefSeq" id="WP_145289696.1">
    <property type="nucleotide sequence ID" value="NZ_CP036318.1"/>
</dbReference>
<keyword evidence="3" id="KW-1185">Reference proteome</keyword>
<dbReference type="EMBL" id="CP036318">
    <property type="protein sequence ID" value="QDV58885.1"/>
    <property type="molecule type" value="Genomic_DNA"/>
</dbReference>
<dbReference type="Proteomes" id="UP000316770">
    <property type="component" value="Chromosome"/>
</dbReference>
<sequence length="277" mass="30691" precursor="true">MITLRSIRLHTRCTLFAAILAVPTLAFSESPNSPDAKLPLAILNSPVTNVNGQSQPWPEVVMKDGMDAEQQRAVIASLGRRFDDFTKPGVNSPIDIPRSIKKTVDGGVFRVYSYFFTVHATLDILNDENLLTKLFADNKQGNGEGADLGVVGDDKYSYAHEPELLKRISLTMVLRSNDSKSEASVYAGSIVVANDPENKHQSSWAPLDSPDDKQPYLGMGIFTKATPLVELPNVLFFEAHMVFYEPKGWFRGKNLLGAKLPIMIQDQVRSLRREVGK</sequence>
<evidence type="ECO:0000313" key="3">
    <source>
        <dbReference type="Proteomes" id="UP000316770"/>
    </source>
</evidence>
<proteinExistence type="predicted"/>
<evidence type="ECO:0000313" key="2">
    <source>
        <dbReference type="EMBL" id="QDV58885.1"/>
    </source>
</evidence>
<evidence type="ECO:0000256" key="1">
    <source>
        <dbReference type="SAM" id="SignalP"/>
    </source>
</evidence>
<feature type="signal peptide" evidence="1">
    <location>
        <begin position="1"/>
        <end position="28"/>
    </location>
</feature>
<gene>
    <name evidence="2" type="ORF">Mal33_49100</name>
</gene>
<protein>
    <submittedName>
        <fullName evidence="2">Uncharacterized protein</fullName>
    </submittedName>
</protein>
<accession>A0A518J0Q6</accession>
<keyword evidence="1" id="KW-0732">Signal</keyword>
<name>A0A518J0Q6_9BACT</name>
<feature type="chain" id="PRO_5022223805" evidence="1">
    <location>
        <begin position="29"/>
        <end position="277"/>
    </location>
</feature>
<dbReference type="AlphaFoldDB" id="A0A518J0Q6"/>
<reference evidence="2 3" key="1">
    <citation type="submission" date="2019-02" db="EMBL/GenBank/DDBJ databases">
        <title>Deep-cultivation of Planctomycetes and their phenomic and genomic characterization uncovers novel biology.</title>
        <authorList>
            <person name="Wiegand S."/>
            <person name="Jogler M."/>
            <person name="Boedeker C."/>
            <person name="Pinto D."/>
            <person name="Vollmers J."/>
            <person name="Rivas-Marin E."/>
            <person name="Kohn T."/>
            <person name="Peeters S.H."/>
            <person name="Heuer A."/>
            <person name="Rast P."/>
            <person name="Oberbeckmann S."/>
            <person name="Bunk B."/>
            <person name="Jeske O."/>
            <person name="Meyerdierks A."/>
            <person name="Storesund J.E."/>
            <person name="Kallscheuer N."/>
            <person name="Luecker S."/>
            <person name="Lage O.M."/>
            <person name="Pohl T."/>
            <person name="Merkel B.J."/>
            <person name="Hornburger P."/>
            <person name="Mueller R.-W."/>
            <person name="Bruemmer F."/>
            <person name="Labrenz M."/>
            <person name="Spormann A.M."/>
            <person name="Op den Camp H."/>
            <person name="Overmann J."/>
            <person name="Amann R."/>
            <person name="Jetten M.S.M."/>
            <person name="Mascher T."/>
            <person name="Medema M.H."/>
            <person name="Devos D.P."/>
            <person name="Kaster A.-K."/>
            <person name="Ovreas L."/>
            <person name="Rohde M."/>
            <person name="Galperin M.Y."/>
            <person name="Jogler C."/>
        </authorList>
    </citation>
    <scope>NUCLEOTIDE SEQUENCE [LARGE SCALE GENOMIC DNA]</scope>
    <source>
        <strain evidence="2 3">Mal33</strain>
    </source>
</reference>
<organism evidence="2 3">
    <name type="scientific">Rosistilla oblonga</name>
    <dbReference type="NCBI Taxonomy" id="2527990"/>
    <lineage>
        <taxon>Bacteria</taxon>
        <taxon>Pseudomonadati</taxon>
        <taxon>Planctomycetota</taxon>
        <taxon>Planctomycetia</taxon>
        <taxon>Pirellulales</taxon>
        <taxon>Pirellulaceae</taxon>
        <taxon>Rosistilla</taxon>
    </lineage>
</organism>